<accession>A0A6M3KY56</accession>
<gene>
    <name evidence="2" type="ORF">MM415A02808_0009</name>
    <name evidence="3" type="ORF">MM415B03099_0008</name>
    <name evidence="4" type="ORF">TM448B02486_0005</name>
</gene>
<sequence>MKTTRKRTIKPKTDNNPITPRRVLTPEESALVSRIEAESTDWFGTITEDELNDFSLMSNPMDLMPEAKKLQDEKVYAFRWCTRTAQRADELTRAAQPPLKWAIVNRQTLPNLSHLVDDVLGCVCVLDQMLLFKPWAHHALVQSAKQEMAGVRDKSAGPEGWKNQQREGYKFVGAQSTEDGENPYKVSSSDDVQVVEGLTDDEGGLLVDSGSNDLSDFVDE</sequence>
<dbReference type="EMBL" id="MT142667">
    <property type="protein sequence ID" value="QJA86900.1"/>
    <property type="molecule type" value="Genomic_DNA"/>
</dbReference>
<feature type="region of interest" description="Disordered" evidence="1">
    <location>
        <begin position="199"/>
        <end position="220"/>
    </location>
</feature>
<dbReference type="EMBL" id="MT144917">
    <property type="protein sequence ID" value="QJI01349.1"/>
    <property type="molecule type" value="Genomic_DNA"/>
</dbReference>
<evidence type="ECO:0000313" key="2">
    <source>
        <dbReference type="EMBL" id="QJA72305.1"/>
    </source>
</evidence>
<name>A0A6M3KY56_9ZZZZ</name>
<reference evidence="3" key="1">
    <citation type="submission" date="2020-03" db="EMBL/GenBank/DDBJ databases">
        <title>The deep terrestrial virosphere.</title>
        <authorList>
            <person name="Holmfeldt K."/>
            <person name="Nilsson E."/>
            <person name="Simone D."/>
            <person name="Lopez-Fernandez M."/>
            <person name="Wu X."/>
            <person name="de Brujin I."/>
            <person name="Lundin D."/>
            <person name="Andersson A."/>
            <person name="Bertilsson S."/>
            <person name="Dopson M."/>
        </authorList>
    </citation>
    <scope>NUCLEOTIDE SEQUENCE</scope>
    <source>
        <strain evidence="2">MM415A02808</strain>
        <strain evidence="3">MM415B03099</strain>
        <strain evidence="4">TM448B02486</strain>
    </source>
</reference>
<evidence type="ECO:0000313" key="3">
    <source>
        <dbReference type="EMBL" id="QJA86900.1"/>
    </source>
</evidence>
<dbReference type="EMBL" id="MT141940">
    <property type="protein sequence ID" value="QJA72305.1"/>
    <property type="molecule type" value="Genomic_DNA"/>
</dbReference>
<evidence type="ECO:0000313" key="4">
    <source>
        <dbReference type="EMBL" id="QJI01349.1"/>
    </source>
</evidence>
<proteinExistence type="predicted"/>
<protein>
    <submittedName>
        <fullName evidence="3">Uncharacterized protein</fullName>
    </submittedName>
</protein>
<dbReference type="AlphaFoldDB" id="A0A6M3KY56"/>
<organism evidence="3">
    <name type="scientific">viral metagenome</name>
    <dbReference type="NCBI Taxonomy" id="1070528"/>
    <lineage>
        <taxon>unclassified sequences</taxon>
        <taxon>metagenomes</taxon>
        <taxon>organismal metagenomes</taxon>
    </lineage>
</organism>
<evidence type="ECO:0000256" key="1">
    <source>
        <dbReference type="SAM" id="MobiDB-lite"/>
    </source>
</evidence>